<comment type="caution">
    <text evidence="2">The sequence shown here is derived from an EMBL/GenBank/DDBJ whole genome shotgun (WGS) entry which is preliminary data.</text>
</comment>
<accession>A0A5I1N3K0</accession>
<dbReference type="EMBL" id="AAHUNW010000023">
    <property type="protein sequence ID" value="ECA5012365.1"/>
    <property type="molecule type" value="Genomic_DNA"/>
</dbReference>
<name>A0A5I1N3K0_SALET</name>
<dbReference type="RefSeq" id="WP_023252385.1">
    <property type="nucleotide sequence ID" value="NZ_MXMN01000012.1"/>
</dbReference>
<proteinExistence type="predicted"/>
<dbReference type="AlphaFoldDB" id="A0A5I1N3K0"/>
<organism evidence="2">
    <name type="scientific">Salmonella enterica subsp. enterica serovar Cubana</name>
    <dbReference type="NCBI Taxonomy" id="189201"/>
    <lineage>
        <taxon>Bacteria</taxon>
        <taxon>Pseudomonadati</taxon>
        <taxon>Pseudomonadota</taxon>
        <taxon>Gammaproteobacteria</taxon>
        <taxon>Enterobacterales</taxon>
        <taxon>Enterobacteriaceae</taxon>
        <taxon>Salmonella</taxon>
    </lineage>
</organism>
<dbReference type="Gene3D" id="1.10.238.160">
    <property type="match status" value="1"/>
</dbReference>
<sequence>MNASRLIKLKTVLEYCAFSRATLYRQIKAGHFPEPVRLTGGLEDANTASRSVAWREEEILQWIDNRQKVPLSETRKIERKSSSL</sequence>
<protein>
    <submittedName>
        <fullName evidence="2">AlpA family transcriptional regulator</fullName>
    </submittedName>
</protein>
<dbReference type="InterPro" id="IPR010260">
    <property type="entry name" value="AlpA"/>
</dbReference>
<dbReference type="EMBL" id="AAHKTS010000068">
    <property type="protein sequence ID" value="EBX2833961.1"/>
    <property type="molecule type" value="Genomic_DNA"/>
</dbReference>
<evidence type="ECO:0000313" key="1">
    <source>
        <dbReference type="EMBL" id="EBX2833961.1"/>
    </source>
</evidence>
<evidence type="ECO:0000313" key="2">
    <source>
        <dbReference type="EMBL" id="ECA5012365.1"/>
    </source>
</evidence>
<reference evidence="2" key="1">
    <citation type="submission" date="2018-12" db="EMBL/GenBank/DDBJ databases">
        <authorList>
            <person name="Ashton P.M."/>
            <person name="Dallman T."/>
            <person name="Nair S."/>
            <person name="De Pinna E."/>
            <person name="Peters T."/>
            <person name="Grant K."/>
        </authorList>
    </citation>
    <scope>NUCLEOTIDE SEQUENCE</scope>
    <source>
        <strain evidence="1">399751</strain>
        <strain evidence="2">651047</strain>
    </source>
</reference>
<gene>
    <name evidence="1" type="ORF">DRM57_23260</name>
    <name evidence="2" type="ORF">ELQ65_16510</name>
</gene>
<dbReference type="Pfam" id="PF05930">
    <property type="entry name" value="Phage_AlpA"/>
    <property type="match status" value="1"/>
</dbReference>